<dbReference type="InterPro" id="IPR021744">
    <property type="entry name" value="CbiG_N"/>
</dbReference>
<organism evidence="4">
    <name type="scientific">bioreactor metagenome</name>
    <dbReference type="NCBI Taxonomy" id="1076179"/>
    <lineage>
        <taxon>unclassified sequences</taxon>
        <taxon>metagenomes</taxon>
        <taxon>ecological metagenomes</taxon>
    </lineage>
</organism>
<evidence type="ECO:0000259" key="2">
    <source>
        <dbReference type="Pfam" id="PF11760"/>
    </source>
</evidence>
<dbReference type="SUPFAM" id="SSF159672">
    <property type="entry name" value="CbiG N-terminal domain-like"/>
    <property type="match status" value="1"/>
</dbReference>
<comment type="caution">
    <text evidence="4">The sequence shown here is derived from an EMBL/GenBank/DDBJ whole genome shotgun (WGS) entry which is preliminary data.</text>
</comment>
<evidence type="ECO:0000313" key="4">
    <source>
        <dbReference type="EMBL" id="MPM64391.1"/>
    </source>
</evidence>
<dbReference type="InterPro" id="IPR021745">
    <property type="entry name" value="CbiG_mid"/>
</dbReference>
<dbReference type="InterPro" id="IPR002750">
    <property type="entry name" value="CobE/GbiG_C"/>
</dbReference>
<gene>
    <name evidence="4" type="primary">cbiG_9</name>
    <name evidence="4" type="ORF">SDC9_111277</name>
</gene>
<dbReference type="PANTHER" id="PTHR37477">
    <property type="entry name" value="COBALT-PRECORRIN-5A HYDROLASE"/>
    <property type="match status" value="1"/>
</dbReference>
<accession>A0A645BIJ0</accession>
<dbReference type="Gene3D" id="3.40.50.11220">
    <property type="match status" value="1"/>
</dbReference>
<dbReference type="InterPro" id="IPR038029">
    <property type="entry name" value="GbiG_N_sf"/>
</dbReference>
<name>A0A645BIJ0_9ZZZZ</name>
<dbReference type="Pfam" id="PF11761">
    <property type="entry name" value="CbiG_mid"/>
    <property type="match status" value="1"/>
</dbReference>
<dbReference type="Pfam" id="PF11760">
    <property type="entry name" value="CbiG_N"/>
    <property type="match status" value="1"/>
</dbReference>
<sequence length="351" mass="37840">MRIALISVTNNGALLADRLAHKLDGDITVFQKAGRNSTNNDFVYSSLSMLVRDIFSKYDSLIFIMAAGIVVRVIAPFVSDKRFDPAIVVMDDQGQHVISLLSGHIGGANELTLKISKALGAKAVITTATDAADRPAADMLAAKLGLAIEPFSSLKTINAAITNNETVEFFAEFGSLGYKRYSIVASQLGIELKDITMLNNTHFSAAVLITDQPRRLGKPHIYLRQPNLAIGIGCRRGTSQAAIWQAVEAACIKIGRSLQSITMLGSTVLKSDEKGLLEFATKIAVPIKFFNNQELRSCIEINNLEVSRFVEKEIGVGNICEAAALLLGQTSNLLLTKTKYPGVTVAIAEAN</sequence>
<proteinExistence type="predicted"/>
<evidence type="ECO:0000259" key="1">
    <source>
        <dbReference type="Pfam" id="PF01890"/>
    </source>
</evidence>
<evidence type="ECO:0000259" key="3">
    <source>
        <dbReference type="Pfam" id="PF11761"/>
    </source>
</evidence>
<dbReference type="SUPFAM" id="SSF159664">
    <property type="entry name" value="CobE/GbiG C-terminal domain-like"/>
    <property type="match status" value="1"/>
</dbReference>
<feature type="domain" description="CobE/GbiG C-terminal" evidence="1">
    <location>
        <begin position="228"/>
        <end position="348"/>
    </location>
</feature>
<dbReference type="PANTHER" id="PTHR37477:SF1">
    <property type="entry name" value="COBALT-PRECORRIN-5A HYDROLASE"/>
    <property type="match status" value="1"/>
</dbReference>
<dbReference type="AlphaFoldDB" id="A0A645BIJ0"/>
<dbReference type="Gene3D" id="3.30.420.180">
    <property type="entry name" value="CobE/GbiG C-terminal domain"/>
    <property type="match status" value="1"/>
</dbReference>
<keyword evidence="4" id="KW-0378">Hydrolase</keyword>
<dbReference type="EC" id="3.7.1.12" evidence="4"/>
<dbReference type="Pfam" id="PF01890">
    <property type="entry name" value="CbiG_C"/>
    <property type="match status" value="1"/>
</dbReference>
<feature type="domain" description="Cobalamin synthesis G N-terminal" evidence="2">
    <location>
        <begin position="50"/>
        <end position="130"/>
    </location>
</feature>
<dbReference type="InterPro" id="IPR036518">
    <property type="entry name" value="CobE/GbiG_C_sf"/>
</dbReference>
<reference evidence="4" key="1">
    <citation type="submission" date="2019-08" db="EMBL/GenBank/DDBJ databases">
        <authorList>
            <person name="Kucharzyk K."/>
            <person name="Murdoch R.W."/>
            <person name="Higgins S."/>
            <person name="Loffler F."/>
        </authorList>
    </citation>
    <scope>NUCLEOTIDE SEQUENCE</scope>
</reference>
<protein>
    <submittedName>
        <fullName evidence="4">Cobalt-precorrin-5A hydrolase</fullName>
        <ecNumber evidence="4">3.7.1.12</ecNumber>
    </submittedName>
</protein>
<feature type="domain" description="Cobalamin biosynthesis central region" evidence="3">
    <location>
        <begin position="135"/>
        <end position="222"/>
    </location>
</feature>
<dbReference type="GO" id="GO:0043779">
    <property type="term" value="F:cobalt-precorrin-5A acetaldehyde-lyase activity"/>
    <property type="evidence" value="ECO:0007669"/>
    <property type="project" value="UniProtKB-EC"/>
</dbReference>
<dbReference type="InterPro" id="IPR052553">
    <property type="entry name" value="CbiG_hydrolase"/>
</dbReference>
<dbReference type="GO" id="GO:0009236">
    <property type="term" value="P:cobalamin biosynthetic process"/>
    <property type="evidence" value="ECO:0007669"/>
    <property type="project" value="InterPro"/>
</dbReference>
<dbReference type="EMBL" id="VSSQ01019923">
    <property type="protein sequence ID" value="MPM64391.1"/>
    <property type="molecule type" value="Genomic_DNA"/>
</dbReference>